<keyword evidence="2" id="KW-1185">Reference proteome</keyword>
<name>A0ABN9MKL6_9NEOB</name>
<protein>
    <submittedName>
        <fullName evidence="1">Uncharacterized protein</fullName>
    </submittedName>
</protein>
<accession>A0ABN9MKL6</accession>
<gene>
    <name evidence="1" type="ORF">RIMI_LOCUS20861146</name>
</gene>
<dbReference type="EMBL" id="CAUEEQ010071403">
    <property type="protein sequence ID" value="CAJ0966029.1"/>
    <property type="molecule type" value="Genomic_DNA"/>
</dbReference>
<comment type="caution">
    <text evidence="1">The sequence shown here is derived from an EMBL/GenBank/DDBJ whole genome shotgun (WGS) entry which is preliminary data.</text>
</comment>
<reference evidence="1" key="1">
    <citation type="submission" date="2023-07" db="EMBL/GenBank/DDBJ databases">
        <authorList>
            <person name="Stuckert A."/>
        </authorList>
    </citation>
    <scope>NUCLEOTIDE SEQUENCE</scope>
</reference>
<dbReference type="Proteomes" id="UP001176940">
    <property type="component" value="Unassembled WGS sequence"/>
</dbReference>
<evidence type="ECO:0000313" key="2">
    <source>
        <dbReference type="Proteomes" id="UP001176940"/>
    </source>
</evidence>
<sequence length="95" mass="11123">MSGTSAGSVYELPLVDGMNPPMVFHYLLEFLLKNCLTARRIDPKMLDNPYASKVNENPEELQRELLAAYAKLEQQEKQEHRLLEEIRKYNPQFRL</sequence>
<evidence type="ECO:0000313" key="1">
    <source>
        <dbReference type="EMBL" id="CAJ0966029.1"/>
    </source>
</evidence>
<organism evidence="1 2">
    <name type="scientific">Ranitomeya imitator</name>
    <name type="common">mimic poison frog</name>
    <dbReference type="NCBI Taxonomy" id="111125"/>
    <lineage>
        <taxon>Eukaryota</taxon>
        <taxon>Metazoa</taxon>
        <taxon>Chordata</taxon>
        <taxon>Craniata</taxon>
        <taxon>Vertebrata</taxon>
        <taxon>Euteleostomi</taxon>
        <taxon>Amphibia</taxon>
        <taxon>Batrachia</taxon>
        <taxon>Anura</taxon>
        <taxon>Neobatrachia</taxon>
        <taxon>Hyloidea</taxon>
        <taxon>Dendrobatidae</taxon>
        <taxon>Dendrobatinae</taxon>
        <taxon>Ranitomeya</taxon>
    </lineage>
</organism>
<proteinExistence type="predicted"/>